<dbReference type="RefSeq" id="WP_094885892.1">
    <property type="nucleotide sequence ID" value="NZ_NPMS01000004.1"/>
</dbReference>
<evidence type="ECO:0000256" key="6">
    <source>
        <dbReference type="ARBA" id="ARBA00023143"/>
    </source>
</evidence>
<dbReference type="GO" id="GO:0005198">
    <property type="term" value="F:structural molecule activity"/>
    <property type="evidence" value="ECO:0007669"/>
    <property type="project" value="UniProtKB-UniRule"/>
</dbReference>
<comment type="caution">
    <text evidence="11">The sequence shown here is derived from an EMBL/GenBank/DDBJ whole genome shotgun (WGS) entry which is preliminary data.</text>
</comment>
<proteinExistence type="inferred from homology"/>
<keyword evidence="11" id="KW-0969">Cilium</keyword>
<evidence type="ECO:0000259" key="10">
    <source>
        <dbReference type="Pfam" id="PF22638"/>
    </source>
</evidence>
<evidence type="ECO:0000313" key="11">
    <source>
        <dbReference type="EMBL" id="OZU88800.1"/>
    </source>
</evidence>
<dbReference type="PRINTS" id="PR01005">
    <property type="entry name" value="FLGHOOKAP1"/>
</dbReference>
<keyword evidence="5 7" id="KW-0964">Secreted</keyword>
<keyword evidence="11" id="KW-0282">Flagellum</keyword>
<evidence type="ECO:0000313" key="12">
    <source>
        <dbReference type="Proteomes" id="UP000216498"/>
    </source>
</evidence>
<gene>
    <name evidence="7" type="primary">flgK</name>
    <name evidence="11" type="ORF">CIL03_10980</name>
</gene>
<dbReference type="OrthoDB" id="9802553at2"/>
<evidence type="ECO:0000256" key="3">
    <source>
        <dbReference type="ARBA" id="ARBA00009677"/>
    </source>
</evidence>
<evidence type="ECO:0000256" key="7">
    <source>
        <dbReference type="RuleBase" id="RU362065"/>
    </source>
</evidence>
<comment type="similarity">
    <text evidence="3 7">Belongs to the flagella basal body rod proteins family.</text>
</comment>
<dbReference type="GO" id="GO:0009424">
    <property type="term" value="C:bacterial-type flagellum hook"/>
    <property type="evidence" value="ECO:0007669"/>
    <property type="project" value="UniProtKB-UniRule"/>
</dbReference>
<dbReference type="InterPro" id="IPR001444">
    <property type="entry name" value="Flag_bb_rod_N"/>
</dbReference>
<feature type="domain" description="Flagellar hook-associated protein FlgK helical" evidence="10">
    <location>
        <begin position="101"/>
        <end position="343"/>
    </location>
</feature>
<dbReference type="Pfam" id="PF00460">
    <property type="entry name" value="Flg_bb_rod"/>
    <property type="match status" value="1"/>
</dbReference>
<sequence>MSTFHGLEMAKQALFAQQSALYTTGHNISNANTDGYSRQRVNFETMNPYPAGSRNRPQIPGQMGTGVQAGSVQRIRNEFLDIQFRGENSKSGYWETKADALSRLENVMNEPSESGLSKTMDQFWQSLQDLAANPEKDSGVRSVVFQRGQAVADTFNYLSNSLNSIQGDLKSQIDTTVKDANSLIEQIHNINEQVKQVEPHGFLANDLYDERDRLIDELSKIVNIKVTDQSSGESSLDIADGLKKIDVMDSEGNVLGTLIDEEEGILNKIDVNFEVNEATGEETLTLEAGGTDIKESNGSLKGLVESYEVTYPEMLSNLDKMAYKFADAFNGIHSNFFDVEETGAAGNIKVALDSADEIVASNENNDGKIASDLADLFEKSLDGLEDKSVKGYFQSIIGELGVEAQQANRMADNTIILRSQVENQRMSVSSVSLDEEMSNMIKFQHAYNAAARSMTTIDEMIDRIINSMGLVGR</sequence>
<dbReference type="Pfam" id="PF06429">
    <property type="entry name" value="Flg_bbr_C"/>
    <property type="match status" value="1"/>
</dbReference>
<feature type="domain" description="Flagellar basal body rod protein N-terminal" evidence="8">
    <location>
        <begin position="8"/>
        <end position="36"/>
    </location>
</feature>
<accession>A0A265N9V0</accession>
<dbReference type="AlphaFoldDB" id="A0A265N9V0"/>
<dbReference type="InterPro" id="IPR053927">
    <property type="entry name" value="FlgK_helical"/>
</dbReference>
<organism evidence="11 12">
    <name type="scientific">Virgibacillus indicus</name>
    <dbReference type="NCBI Taxonomy" id="2024554"/>
    <lineage>
        <taxon>Bacteria</taxon>
        <taxon>Bacillati</taxon>
        <taxon>Bacillota</taxon>
        <taxon>Bacilli</taxon>
        <taxon>Bacillales</taxon>
        <taxon>Bacillaceae</taxon>
        <taxon>Virgibacillus</taxon>
    </lineage>
</organism>
<feature type="domain" description="Flagellar basal-body/hook protein C-terminal" evidence="9">
    <location>
        <begin position="424"/>
        <end position="466"/>
    </location>
</feature>
<protein>
    <recommendedName>
        <fullName evidence="4 7">Flagellar hook-associated protein 1</fullName>
        <shortName evidence="7">HAP1</shortName>
    </recommendedName>
</protein>
<dbReference type="GO" id="GO:0044780">
    <property type="term" value="P:bacterial-type flagellum assembly"/>
    <property type="evidence" value="ECO:0007669"/>
    <property type="project" value="InterPro"/>
</dbReference>
<reference evidence="11 12" key="1">
    <citation type="submission" date="2017-08" db="EMBL/GenBank/DDBJ databases">
        <title>Virgibacillus indicus sp. nov. and Virgibacillus profoundi sp. nov, two moderately halophilic bacteria isolated from marine sediment by using the Microfluidic Streak Plate.</title>
        <authorList>
            <person name="Xu B."/>
            <person name="Hu B."/>
            <person name="Wang J."/>
            <person name="Zhu Y."/>
            <person name="Huang L."/>
            <person name="Du W."/>
            <person name="Huang Y."/>
        </authorList>
    </citation>
    <scope>NUCLEOTIDE SEQUENCE [LARGE SCALE GENOMIC DNA]</scope>
    <source>
        <strain evidence="11 12">IO3-P2-C2</strain>
    </source>
</reference>
<evidence type="ECO:0000256" key="1">
    <source>
        <dbReference type="ARBA" id="ARBA00004365"/>
    </source>
</evidence>
<evidence type="ECO:0000259" key="8">
    <source>
        <dbReference type="Pfam" id="PF00460"/>
    </source>
</evidence>
<evidence type="ECO:0000256" key="4">
    <source>
        <dbReference type="ARBA" id="ARBA00016244"/>
    </source>
</evidence>
<keyword evidence="6 7" id="KW-0975">Bacterial flagellum</keyword>
<comment type="subcellular location">
    <subcellularLocation>
        <location evidence="1 7">Bacterial flagellum</location>
    </subcellularLocation>
    <subcellularLocation>
        <location evidence="2 7">Secreted</location>
    </subcellularLocation>
</comment>
<evidence type="ECO:0000256" key="2">
    <source>
        <dbReference type="ARBA" id="ARBA00004613"/>
    </source>
</evidence>
<dbReference type="Pfam" id="PF22638">
    <property type="entry name" value="FlgK_D1"/>
    <property type="match status" value="1"/>
</dbReference>
<dbReference type="GO" id="GO:0005576">
    <property type="term" value="C:extracellular region"/>
    <property type="evidence" value="ECO:0007669"/>
    <property type="project" value="UniProtKB-SubCell"/>
</dbReference>
<dbReference type="EMBL" id="NPMS01000004">
    <property type="protein sequence ID" value="OZU88800.1"/>
    <property type="molecule type" value="Genomic_DNA"/>
</dbReference>
<dbReference type="SUPFAM" id="SSF64518">
    <property type="entry name" value="Phase 1 flagellin"/>
    <property type="match status" value="1"/>
</dbReference>
<dbReference type="PANTHER" id="PTHR30033">
    <property type="entry name" value="FLAGELLAR HOOK-ASSOCIATED PROTEIN 1"/>
    <property type="match status" value="1"/>
</dbReference>
<keyword evidence="11" id="KW-0966">Cell projection</keyword>
<keyword evidence="12" id="KW-1185">Reference proteome</keyword>
<dbReference type="PANTHER" id="PTHR30033:SF1">
    <property type="entry name" value="FLAGELLAR HOOK-ASSOCIATED PROTEIN 1"/>
    <property type="match status" value="1"/>
</dbReference>
<evidence type="ECO:0000256" key="5">
    <source>
        <dbReference type="ARBA" id="ARBA00022525"/>
    </source>
</evidence>
<dbReference type="Proteomes" id="UP000216498">
    <property type="component" value="Unassembled WGS sequence"/>
</dbReference>
<name>A0A265N9V0_9BACI</name>
<dbReference type="InterPro" id="IPR002371">
    <property type="entry name" value="FlgK"/>
</dbReference>
<dbReference type="NCBIfam" id="TIGR02492">
    <property type="entry name" value="flgK_ends"/>
    <property type="match status" value="1"/>
</dbReference>
<dbReference type="InterPro" id="IPR010930">
    <property type="entry name" value="Flg_bb/hook_C_dom"/>
</dbReference>
<evidence type="ECO:0000259" key="9">
    <source>
        <dbReference type="Pfam" id="PF06429"/>
    </source>
</evidence>